<organism evidence="2 3">
    <name type="scientific">Paenibacillus foliorum</name>
    <dbReference type="NCBI Taxonomy" id="2654974"/>
    <lineage>
        <taxon>Bacteria</taxon>
        <taxon>Bacillati</taxon>
        <taxon>Bacillota</taxon>
        <taxon>Bacilli</taxon>
        <taxon>Bacillales</taxon>
        <taxon>Paenibacillaceae</taxon>
        <taxon>Paenibacillus</taxon>
    </lineage>
</organism>
<evidence type="ECO:0000259" key="1">
    <source>
        <dbReference type="Pfam" id="PF01243"/>
    </source>
</evidence>
<dbReference type="Pfam" id="PF01243">
    <property type="entry name" value="PNPOx_N"/>
    <property type="match status" value="1"/>
</dbReference>
<dbReference type="AlphaFoldDB" id="A0A972K126"/>
<proteinExistence type="predicted"/>
<name>A0A972K126_9BACL</name>
<dbReference type="InterPro" id="IPR011576">
    <property type="entry name" value="Pyridox_Oxase_N"/>
</dbReference>
<feature type="domain" description="Pyridoxamine 5'-phosphate oxidase N-terminal" evidence="1">
    <location>
        <begin position="9"/>
        <end position="109"/>
    </location>
</feature>
<reference evidence="2" key="1">
    <citation type="submission" date="2019-10" db="EMBL/GenBank/DDBJ databases">
        <title>Description of Paenibacillus glebae sp. nov.</title>
        <authorList>
            <person name="Carlier A."/>
            <person name="Qi S."/>
        </authorList>
    </citation>
    <scope>NUCLEOTIDE SEQUENCE</scope>
    <source>
        <strain evidence="2">LMG 31456</strain>
    </source>
</reference>
<evidence type="ECO:0000313" key="3">
    <source>
        <dbReference type="Proteomes" id="UP000641588"/>
    </source>
</evidence>
<keyword evidence="3" id="KW-1185">Reference proteome</keyword>
<dbReference type="SUPFAM" id="SSF50475">
    <property type="entry name" value="FMN-binding split barrel"/>
    <property type="match status" value="1"/>
</dbReference>
<dbReference type="Proteomes" id="UP000641588">
    <property type="component" value="Unassembled WGS sequence"/>
</dbReference>
<dbReference type="InterPro" id="IPR012349">
    <property type="entry name" value="Split_barrel_FMN-bd"/>
</dbReference>
<dbReference type="PANTHER" id="PTHR39336:SF1">
    <property type="entry name" value="PYRIDOXAMINE PHOSPHATE OXIDASE FAMILY PROTEIN (AFU_ORTHOLOGUE AFUA_6G11440)"/>
    <property type="match status" value="1"/>
</dbReference>
<dbReference type="EMBL" id="WHOD01000013">
    <property type="protein sequence ID" value="NOU92317.1"/>
    <property type="molecule type" value="Genomic_DNA"/>
</dbReference>
<comment type="caution">
    <text evidence="2">The sequence shown here is derived from an EMBL/GenBank/DDBJ whole genome shotgun (WGS) entry which is preliminary data.</text>
</comment>
<sequence length="190" mass="21426">MGKLFTALLPEHMEFIQKQRMFFVGTAPLHAEGHINISPKGYDALRIFSPTEIAYLDLTGSGNETSAHLEENRRITFMFIALEGPPMILRLYGKGRVILPGTEEWNHWTPKFELLPGTRQIICAELHAVKTSCGFSIPYYSYSGDRDTLKKWAENKGDSELTNYQHEKNITSMDGLITSIGLKAGKAKDF</sequence>
<protein>
    <submittedName>
        <fullName evidence="2">Pyridoxamine 5'-phosphate oxidase family protein</fullName>
    </submittedName>
</protein>
<gene>
    <name evidence="2" type="ORF">GC093_03575</name>
</gene>
<dbReference type="Gene3D" id="2.30.110.10">
    <property type="entry name" value="Electron Transport, Fmn-binding Protein, Chain A"/>
    <property type="match status" value="1"/>
</dbReference>
<dbReference type="RefSeq" id="WP_171650494.1">
    <property type="nucleotide sequence ID" value="NZ_WHOD01000013.1"/>
</dbReference>
<dbReference type="PANTHER" id="PTHR39336">
    <property type="entry name" value="PYRIDOXAMINE PHOSPHATE OXIDASE FAMILY PROTEIN (AFU_ORTHOLOGUE AFUA_6G11440)"/>
    <property type="match status" value="1"/>
</dbReference>
<evidence type="ECO:0000313" key="2">
    <source>
        <dbReference type="EMBL" id="NOU92317.1"/>
    </source>
</evidence>
<accession>A0A972K126</accession>